<evidence type="ECO:0008006" key="4">
    <source>
        <dbReference type="Google" id="ProtNLM"/>
    </source>
</evidence>
<sequence>MKKYVIILMLIAVLPLSFHSCQEEIVEEVVPPVDNSELTAIEKRFLDPGNLKSADDVLKTGFIAEVLNDIEKQNKAEKFIENLVEKYGYPDWEMTRFFSDEEQTVAQVAVSHDNSCETEAVILCVKHKKKLKYRLFVRDKLDRFKENKKPIPTFEKIEDLFIIFDLQKYGESSLLMEGDDLIATDEDFVEKSVSTMLLIPVCYTRVRAYSNGETGDVTVYETVCEYDYVWVGGTSDGSNYIPWYNEYNGGSGTTSVAEDNCNCDICPICKGCLNQPISLKSIPKPSDGGGETTVDCPMCSCPKVIEDPSFEDTKADCVYDKLVTSNQMQQLLSEYFGSDTYHVTYKVEYWSTPGVNSTDPSYGSAKNNGDNTVTIKINSYYFDEVAPVTTAKTILHETIHAYLYQEVNKLGGLDNLENTTFENLFAYYQTYGYPDYQHDYMSQYYIPNMAQTLRQYDNYAHGIDYYEALAWQGLSYTYGWQQKTQAEKDAINAKVNEINSGNKECN</sequence>
<feature type="signal peptide" evidence="1">
    <location>
        <begin position="1"/>
        <end position="20"/>
    </location>
</feature>
<dbReference type="AlphaFoldDB" id="A0A6C0R8X4"/>
<protein>
    <recommendedName>
        <fullName evidence="4">SprT-like family protein</fullName>
    </recommendedName>
</protein>
<evidence type="ECO:0000313" key="3">
    <source>
        <dbReference type="Proteomes" id="UP000474630"/>
    </source>
</evidence>
<feature type="chain" id="PRO_5025447841" description="SprT-like family protein" evidence="1">
    <location>
        <begin position="21"/>
        <end position="506"/>
    </location>
</feature>
<name>A0A6C0R8X4_9BACT</name>
<dbReference type="EMBL" id="CP048409">
    <property type="protein sequence ID" value="QIA06780.1"/>
    <property type="molecule type" value="Genomic_DNA"/>
</dbReference>
<evidence type="ECO:0000313" key="2">
    <source>
        <dbReference type="EMBL" id="QIA06780.1"/>
    </source>
</evidence>
<accession>A0A6C0R8X4</accession>
<dbReference type="Proteomes" id="UP000474630">
    <property type="component" value="Chromosome"/>
</dbReference>
<dbReference type="RefSeq" id="WP_163344710.1">
    <property type="nucleotide sequence ID" value="NZ_CP048409.1"/>
</dbReference>
<organism evidence="2 3">
    <name type="scientific">Draconibacterium halophilum</name>
    <dbReference type="NCBI Taxonomy" id="2706887"/>
    <lineage>
        <taxon>Bacteria</taxon>
        <taxon>Pseudomonadati</taxon>
        <taxon>Bacteroidota</taxon>
        <taxon>Bacteroidia</taxon>
        <taxon>Marinilabiliales</taxon>
        <taxon>Prolixibacteraceae</taxon>
        <taxon>Draconibacterium</taxon>
    </lineage>
</organism>
<keyword evidence="1" id="KW-0732">Signal</keyword>
<evidence type="ECO:0000256" key="1">
    <source>
        <dbReference type="SAM" id="SignalP"/>
    </source>
</evidence>
<dbReference type="KEGG" id="drc:G0Q07_03105"/>
<proteinExistence type="predicted"/>
<gene>
    <name evidence="2" type="ORF">G0Q07_03105</name>
</gene>
<keyword evidence="3" id="KW-1185">Reference proteome</keyword>
<reference evidence="2 3" key="1">
    <citation type="submission" date="2020-02" db="EMBL/GenBank/DDBJ databases">
        <title>Genome sequencing for Draconibacterium sp. strain M1.</title>
        <authorList>
            <person name="Park S.-J."/>
        </authorList>
    </citation>
    <scope>NUCLEOTIDE SEQUENCE [LARGE SCALE GENOMIC DNA]</scope>
    <source>
        <strain evidence="2 3">M1</strain>
    </source>
</reference>